<feature type="signal peptide" evidence="1">
    <location>
        <begin position="1"/>
        <end position="21"/>
    </location>
</feature>
<dbReference type="EMBL" id="LT629745">
    <property type="protein sequence ID" value="SDS17871.1"/>
    <property type="molecule type" value="Genomic_DNA"/>
</dbReference>
<evidence type="ECO:0000259" key="2">
    <source>
        <dbReference type="Pfam" id="PF13449"/>
    </source>
</evidence>
<feature type="domain" description="Phytase-like" evidence="2">
    <location>
        <begin position="48"/>
        <end position="346"/>
    </location>
</feature>
<organism evidence="3 4">
    <name type="scientific">Christiangramia echinicola</name>
    <dbReference type="NCBI Taxonomy" id="279359"/>
    <lineage>
        <taxon>Bacteria</taxon>
        <taxon>Pseudomonadati</taxon>
        <taxon>Bacteroidota</taxon>
        <taxon>Flavobacteriia</taxon>
        <taxon>Flavobacteriales</taxon>
        <taxon>Flavobacteriaceae</taxon>
        <taxon>Christiangramia</taxon>
    </lineage>
</organism>
<name>A0A1H1Q2Y5_9FLAO</name>
<dbReference type="AlphaFoldDB" id="A0A1H1Q2Y5"/>
<feature type="chain" id="PRO_5009257186" evidence="1">
    <location>
        <begin position="22"/>
        <end position="366"/>
    </location>
</feature>
<sequence length="366" mass="41389">MKKTFSLILLSLVLASCAVTRKIENDNIEIRFLDEYVLPSDIEIENTIVGGLSGIDYQNGKYYLVSDQSSNPRIHIANIDIDENKIQNFEIEQLITVKQTNEFKDKVLDLEAIRYNRQKGDFIVTSEGLIDDGKDPGIYSISILGETYNSFSIPDYFKAKDEQKPRNNGVFEGITESIDKKAYWVAMESPLEKDGSKPKIFPSRAHIRITKFDKLTGLPLKQFAYKLDGIAKLPINYFAVNGATEILAYAQDKFLILERSYSAGYGSHGNTVKIFEVDASQATNTLDLDELKGQDYKIADKKLLFNFKSVKNQLTNQIIDNIEGMCLGPKLENGKQSLILVSDNNFNSFAEQINQIILMEINFKNL</sequence>
<dbReference type="PANTHER" id="PTHR37957:SF1">
    <property type="entry name" value="PHYTASE-LIKE DOMAIN-CONTAINING PROTEIN"/>
    <property type="match status" value="1"/>
</dbReference>
<keyword evidence="1" id="KW-0732">Signal</keyword>
<dbReference type="Pfam" id="PF13449">
    <property type="entry name" value="Phytase-like"/>
    <property type="match status" value="1"/>
</dbReference>
<accession>A0A1H1Q2Y5</accession>
<reference evidence="3 4" key="1">
    <citation type="submission" date="2016-10" db="EMBL/GenBank/DDBJ databases">
        <authorList>
            <person name="Varghese N."/>
            <person name="Submissions S."/>
        </authorList>
    </citation>
    <scope>NUCLEOTIDE SEQUENCE [LARGE SCALE GENOMIC DNA]</scope>
    <source>
        <strain evidence="3 4">Mar_2010_102</strain>
    </source>
</reference>
<evidence type="ECO:0000256" key="1">
    <source>
        <dbReference type="SAM" id="SignalP"/>
    </source>
</evidence>
<keyword evidence="4" id="KW-1185">Reference proteome</keyword>
<dbReference type="STRING" id="1250231.SAMN04488552_2358"/>
<evidence type="ECO:0000313" key="3">
    <source>
        <dbReference type="EMBL" id="SDS17871.1"/>
    </source>
</evidence>
<dbReference type="InterPro" id="IPR027372">
    <property type="entry name" value="Phytase-like_dom"/>
</dbReference>
<dbReference type="Proteomes" id="UP000198858">
    <property type="component" value="Chromosome I"/>
</dbReference>
<dbReference type="PROSITE" id="PS51257">
    <property type="entry name" value="PROKAR_LIPOPROTEIN"/>
    <property type="match status" value="1"/>
</dbReference>
<proteinExistence type="predicted"/>
<dbReference type="PANTHER" id="PTHR37957">
    <property type="entry name" value="BLR7070 PROTEIN"/>
    <property type="match status" value="1"/>
</dbReference>
<evidence type="ECO:0000313" key="4">
    <source>
        <dbReference type="Proteomes" id="UP000198858"/>
    </source>
</evidence>
<gene>
    <name evidence="3" type="ORF">SAMN04488552_2358</name>
</gene>
<dbReference type="RefSeq" id="WP_089662817.1">
    <property type="nucleotide sequence ID" value="NZ_LT629745.1"/>
</dbReference>
<protein>
    <submittedName>
        <fullName evidence="3">Uncharacterized conserved protein</fullName>
    </submittedName>
</protein>